<comment type="caution">
    <text evidence="1">The sequence shown here is derived from an EMBL/GenBank/DDBJ whole genome shotgun (WGS) entry which is preliminary data.</text>
</comment>
<dbReference type="AlphaFoldDB" id="A0A0G1YDK3"/>
<dbReference type="InterPro" id="IPR036760">
    <property type="entry name" value="SspB-like_sf"/>
</dbReference>
<accession>A0A0G1YDK3</accession>
<sequence length="136" mass="15397">MNQHKLLAFSETMDRYGQVIVFLDPRRPNVTVPEYLTHQCALALSFRWAHYSPDFSVDEWGIREILTFSGGHFSCEVPWSAVYMLGSGANLSLWPGSFTPEAHQALFGSVIQYSSESEPPEPEPEPKNSCYLKLVK</sequence>
<dbReference type="EMBL" id="LCQD01000005">
    <property type="protein sequence ID" value="KKW13052.1"/>
    <property type="molecule type" value="Genomic_DNA"/>
</dbReference>
<evidence type="ECO:0000313" key="1">
    <source>
        <dbReference type="EMBL" id="KKW13052.1"/>
    </source>
</evidence>
<reference evidence="1 2" key="1">
    <citation type="journal article" date="2015" name="Nature">
        <title>rRNA introns, odd ribosomes, and small enigmatic genomes across a large radiation of phyla.</title>
        <authorList>
            <person name="Brown C.T."/>
            <person name="Hug L.A."/>
            <person name="Thomas B.C."/>
            <person name="Sharon I."/>
            <person name="Castelle C.J."/>
            <person name="Singh A."/>
            <person name="Wilkins M.J."/>
            <person name="Williams K.H."/>
            <person name="Banfield J.F."/>
        </authorList>
    </citation>
    <scope>NUCLEOTIDE SEQUENCE [LARGE SCALE GENOMIC DNA]</scope>
</reference>
<gene>
    <name evidence="1" type="ORF">UY48_C0005G0008</name>
</gene>
<proteinExistence type="predicted"/>
<dbReference type="Proteomes" id="UP000034588">
    <property type="component" value="Unassembled WGS sequence"/>
</dbReference>
<organism evidence="1 2">
    <name type="scientific">Candidatus Gottesmanbacteria bacterium GW2011_GWB1_49_7</name>
    <dbReference type="NCBI Taxonomy" id="1618448"/>
    <lineage>
        <taxon>Bacteria</taxon>
        <taxon>Candidatus Gottesmaniibacteriota</taxon>
    </lineage>
</organism>
<protein>
    <submittedName>
        <fullName evidence="1">Uncharacterized protein</fullName>
    </submittedName>
</protein>
<evidence type="ECO:0000313" key="2">
    <source>
        <dbReference type="Proteomes" id="UP000034588"/>
    </source>
</evidence>
<dbReference type="SUPFAM" id="SSF101738">
    <property type="entry name" value="SspB-like"/>
    <property type="match status" value="1"/>
</dbReference>
<name>A0A0G1YDK3_9BACT</name>